<proteinExistence type="predicted"/>
<dbReference type="PANTHER" id="PTHR37017">
    <property type="entry name" value="AB HYDROLASE-1 DOMAIN-CONTAINING PROTEIN-RELATED"/>
    <property type="match status" value="1"/>
</dbReference>
<dbReference type="InterPro" id="IPR052897">
    <property type="entry name" value="Sec-Metab_Biosynth_Hydrolase"/>
</dbReference>
<keyword evidence="2" id="KW-0378">Hydrolase</keyword>
<dbReference type="Proteomes" id="UP000598996">
    <property type="component" value="Unassembled WGS sequence"/>
</dbReference>
<dbReference type="Pfam" id="PF12697">
    <property type="entry name" value="Abhydrolase_6"/>
    <property type="match status" value="1"/>
</dbReference>
<name>A0ABS1W3K4_9ACTN</name>
<keyword evidence="3" id="KW-1185">Reference proteome</keyword>
<feature type="domain" description="AB hydrolase-1" evidence="1">
    <location>
        <begin position="4"/>
        <end position="266"/>
    </location>
</feature>
<dbReference type="EMBL" id="JAENHO010000018">
    <property type="protein sequence ID" value="MBL7261311.1"/>
    <property type="molecule type" value="Genomic_DNA"/>
</dbReference>
<comment type="caution">
    <text evidence="2">The sequence shown here is derived from an EMBL/GenBank/DDBJ whole genome shotgun (WGS) entry which is preliminary data.</text>
</comment>
<protein>
    <submittedName>
        <fullName evidence="2">Alpha/beta hydrolase</fullName>
    </submittedName>
</protein>
<dbReference type="RefSeq" id="WP_202998032.1">
    <property type="nucleotide sequence ID" value="NZ_JAENHO010000018.1"/>
</dbReference>
<dbReference type="InterPro" id="IPR000073">
    <property type="entry name" value="AB_hydrolase_1"/>
</dbReference>
<dbReference type="PANTHER" id="PTHR37017:SF11">
    <property type="entry name" value="ESTERASE_LIPASE_THIOESTERASE DOMAIN-CONTAINING PROTEIN"/>
    <property type="match status" value="1"/>
</dbReference>
<evidence type="ECO:0000259" key="1">
    <source>
        <dbReference type="Pfam" id="PF12697"/>
    </source>
</evidence>
<dbReference type="SUPFAM" id="SSF53474">
    <property type="entry name" value="alpha/beta-Hydrolases"/>
    <property type="match status" value="1"/>
</dbReference>
<gene>
    <name evidence="2" type="ORF">JKJ07_44200</name>
</gene>
<dbReference type="InterPro" id="IPR029058">
    <property type="entry name" value="AB_hydrolase_fold"/>
</dbReference>
<evidence type="ECO:0000313" key="3">
    <source>
        <dbReference type="Proteomes" id="UP000598996"/>
    </source>
</evidence>
<sequence>MRNVILVHGFWHGSWCWSPITARLAARGIPSVAVDLDGHGLGARAPRSRWSVPFDPQTYATEPSPVAGITASSAAATLIEQVRTIGGGRPCVVVAHSMSGPVVTLAAEREPGLFAHIQYVSAFAPVSGHATADYIGLPENAGDLVAPLLAADPAVVGALRIRTDDHAALRECFYGDVEPARAEAAIALLSVDGPMGIPGEAFPVTRARFGAVPHSYVMCTRDNAVRPELQRRLIRELDAVSAAPTKVFELDSSHSPFLSRPDELTDAIETVVLP</sequence>
<organism evidence="2 3">
    <name type="scientific">Paractinoplanes lichenicola</name>
    <dbReference type="NCBI Taxonomy" id="2802976"/>
    <lineage>
        <taxon>Bacteria</taxon>
        <taxon>Bacillati</taxon>
        <taxon>Actinomycetota</taxon>
        <taxon>Actinomycetes</taxon>
        <taxon>Micromonosporales</taxon>
        <taxon>Micromonosporaceae</taxon>
        <taxon>Paractinoplanes</taxon>
    </lineage>
</organism>
<accession>A0ABS1W3K4</accession>
<dbReference type="Gene3D" id="3.40.50.1820">
    <property type="entry name" value="alpha/beta hydrolase"/>
    <property type="match status" value="1"/>
</dbReference>
<reference evidence="2 3" key="1">
    <citation type="submission" date="2021-01" db="EMBL/GenBank/DDBJ databases">
        <title>Actinoplanes sp. nov. LDG1-01 isolated from lichen.</title>
        <authorList>
            <person name="Saeng-In P."/>
            <person name="Phongsopitanun W."/>
            <person name="Kanchanasin P."/>
            <person name="Yuki M."/>
            <person name="Kudo T."/>
            <person name="Ohkuma M."/>
            <person name="Tanasupawat S."/>
        </authorList>
    </citation>
    <scope>NUCLEOTIDE SEQUENCE [LARGE SCALE GENOMIC DNA]</scope>
    <source>
        <strain evidence="2 3">LDG1-01</strain>
    </source>
</reference>
<evidence type="ECO:0000313" key="2">
    <source>
        <dbReference type="EMBL" id="MBL7261311.1"/>
    </source>
</evidence>
<dbReference type="GO" id="GO:0016787">
    <property type="term" value="F:hydrolase activity"/>
    <property type="evidence" value="ECO:0007669"/>
    <property type="project" value="UniProtKB-KW"/>
</dbReference>